<evidence type="ECO:0000256" key="1">
    <source>
        <dbReference type="ARBA" id="ARBA00009013"/>
    </source>
</evidence>
<dbReference type="Gene3D" id="3.30.750.24">
    <property type="entry name" value="STAS domain"/>
    <property type="match status" value="1"/>
</dbReference>
<name>A0ABP9C6H1_9ACTN</name>
<feature type="domain" description="STAS" evidence="3">
    <location>
        <begin position="14"/>
        <end position="122"/>
    </location>
</feature>
<dbReference type="InterPro" id="IPR002645">
    <property type="entry name" value="STAS_dom"/>
</dbReference>
<keyword evidence="5" id="KW-1185">Reference proteome</keyword>
<evidence type="ECO:0000313" key="5">
    <source>
        <dbReference type="Proteomes" id="UP001501265"/>
    </source>
</evidence>
<dbReference type="PROSITE" id="PS50801">
    <property type="entry name" value="STAS"/>
    <property type="match status" value="1"/>
</dbReference>
<evidence type="ECO:0000256" key="2">
    <source>
        <dbReference type="RuleBase" id="RU003749"/>
    </source>
</evidence>
<comment type="similarity">
    <text evidence="1 2">Belongs to the anti-sigma-factor antagonist family.</text>
</comment>
<protein>
    <recommendedName>
        <fullName evidence="2">Anti-sigma factor antagonist</fullName>
    </recommendedName>
</protein>
<evidence type="ECO:0000259" key="3">
    <source>
        <dbReference type="PROSITE" id="PS50801"/>
    </source>
</evidence>
<sequence>MVDIQGVVGQPARLSIVRSASAGVCVLTLRGELDADTAGLLREALTDDAAETPPRTVLDFDAVTFMDSSGINVLVAAHRAADAAGGWIRLARLAGPVRRVVELVGLDTIIACRATVDEARNL</sequence>
<dbReference type="SUPFAM" id="SSF52091">
    <property type="entry name" value="SpoIIaa-like"/>
    <property type="match status" value="1"/>
</dbReference>
<dbReference type="Proteomes" id="UP001501265">
    <property type="component" value="Unassembled WGS sequence"/>
</dbReference>
<dbReference type="NCBIfam" id="TIGR00377">
    <property type="entry name" value="ant_ant_sig"/>
    <property type="match status" value="1"/>
</dbReference>
<dbReference type="InterPro" id="IPR003658">
    <property type="entry name" value="Anti-sigma_ant"/>
</dbReference>
<evidence type="ECO:0000313" key="4">
    <source>
        <dbReference type="EMBL" id="GAA4803598.1"/>
    </source>
</evidence>
<dbReference type="InterPro" id="IPR036513">
    <property type="entry name" value="STAS_dom_sf"/>
</dbReference>
<dbReference type="RefSeq" id="WP_345620764.1">
    <property type="nucleotide sequence ID" value="NZ_BAABIG010000033.1"/>
</dbReference>
<comment type="caution">
    <text evidence="4">The sequence shown here is derived from an EMBL/GenBank/DDBJ whole genome shotgun (WGS) entry which is preliminary data.</text>
</comment>
<reference evidence="5" key="1">
    <citation type="journal article" date="2019" name="Int. J. Syst. Evol. Microbiol.">
        <title>The Global Catalogue of Microorganisms (GCM) 10K type strain sequencing project: providing services to taxonomists for standard genome sequencing and annotation.</title>
        <authorList>
            <consortium name="The Broad Institute Genomics Platform"/>
            <consortium name="The Broad Institute Genome Sequencing Center for Infectious Disease"/>
            <person name="Wu L."/>
            <person name="Ma J."/>
        </authorList>
    </citation>
    <scope>NUCLEOTIDE SEQUENCE [LARGE SCALE GENOMIC DNA]</scope>
    <source>
        <strain evidence="5">JCM 18081</strain>
    </source>
</reference>
<dbReference type="EMBL" id="BAABIG010000033">
    <property type="protein sequence ID" value="GAA4803598.1"/>
    <property type="molecule type" value="Genomic_DNA"/>
</dbReference>
<gene>
    <name evidence="4" type="ORF">GCM10023220_36110</name>
</gene>
<dbReference type="PANTHER" id="PTHR33495:SF2">
    <property type="entry name" value="ANTI-SIGMA FACTOR ANTAGONIST TM_1081-RELATED"/>
    <property type="match status" value="1"/>
</dbReference>
<proteinExistence type="inferred from homology"/>
<dbReference type="PANTHER" id="PTHR33495">
    <property type="entry name" value="ANTI-SIGMA FACTOR ANTAGONIST TM_1081-RELATED-RELATED"/>
    <property type="match status" value="1"/>
</dbReference>
<organism evidence="4 5">
    <name type="scientific">Streptomyces ziwulingensis</name>
    <dbReference type="NCBI Taxonomy" id="1045501"/>
    <lineage>
        <taxon>Bacteria</taxon>
        <taxon>Bacillati</taxon>
        <taxon>Actinomycetota</taxon>
        <taxon>Actinomycetes</taxon>
        <taxon>Kitasatosporales</taxon>
        <taxon>Streptomycetaceae</taxon>
        <taxon>Streptomyces</taxon>
    </lineage>
</organism>
<dbReference type="Pfam" id="PF01740">
    <property type="entry name" value="STAS"/>
    <property type="match status" value="1"/>
</dbReference>
<dbReference type="CDD" id="cd07043">
    <property type="entry name" value="STAS_anti-anti-sigma_factors"/>
    <property type="match status" value="1"/>
</dbReference>
<accession>A0ABP9C6H1</accession>